<dbReference type="EMBL" id="CP083680">
    <property type="protein sequence ID" value="UYU67028.1"/>
    <property type="molecule type" value="Genomic_DNA"/>
</dbReference>
<dbReference type="InterPro" id="IPR013815">
    <property type="entry name" value="ATP_grasp_subdomain_1"/>
</dbReference>
<keyword evidence="3 4" id="KW-0067">ATP-binding</keyword>
<dbReference type="SUPFAM" id="SSF56059">
    <property type="entry name" value="Glutathione synthetase ATP-binding domain-like"/>
    <property type="match status" value="1"/>
</dbReference>
<sequence length="379" mass="43188">MNIVIVFGNDHTNNVGVIQSLGKAGFKSIGLLFGLKSDFVVSSKYTDGIITAKDPQACIDKLLENIPSSSKRIPIIACCDIAALTLEHNADKLKGHFVFEHSIHYTLDYLAKKENQVRMAITTGFNVPKSWNLQDSKEIPSDICYPCLIKPLVSCEGAKSDIRVCRTREELERNLNTLEHTKNVLLQQYIERDYEISILGCGLTTGKCIIPAVENKLTLYPKYVGLECLANMQPLEDGSIKKSIERLIATTGYVGLFSVEMMHCKDDDKFYFTEINFRNDGAEALVTKYGANLPLNHVEDLMGLPLTEQTEFNPGYYIWDMHHFLSLMHCDISLLAWIKEIRKSNGFMLYFKEDKKPFFKQYSNWILSKLHLRKNESYK</sequence>
<evidence type="ECO:0000259" key="5">
    <source>
        <dbReference type="PROSITE" id="PS50975"/>
    </source>
</evidence>
<dbReference type="GO" id="GO:0005524">
    <property type="term" value="F:ATP binding"/>
    <property type="evidence" value="ECO:0007669"/>
    <property type="project" value="UniProtKB-UniRule"/>
</dbReference>
<keyword evidence="1 4" id="KW-0547">Nucleotide-binding</keyword>
<organism evidence="6 7">
    <name type="scientific">Bacteroides thetaiotaomicron</name>
    <dbReference type="NCBI Taxonomy" id="818"/>
    <lineage>
        <taxon>Bacteria</taxon>
        <taxon>Pseudomonadati</taxon>
        <taxon>Bacteroidota</taxon>
        <taxon>Bacteroidia</taxon>
        <taxon>Bacteroidales</taxon>
        <taxon>Bacteroidaceae</taxon>
        <taxon>Bacteroides</taxon>
    </lineage>
</organism>
<dbReference type="Gene3D" id="3.30.470.20">
    <property type="entry name" value="ATP-grasp fold, B domain"/>
    <property type="match status" value="1"/>
</dbReference>
<keyword evidence="2" id="KW-0658">Purine biosynthesis</keyword>
<dbReference type="Pfam" id="PF02222">
    <property type="entry name" value="ATP-grasp"/>
    <property type="match status" value="1"/>
</dbReference>
<proteinExistence type="predicted"/>
<evidence type="ECO:0000256" key="4">
    <source>
        <dbReference type="PROSITE-ProRule" id="PRU00409"/>
    </source>
</evidence>
<evidence type="ECO:0000313" key="6">
    <source>
        <dbReference type="EMBL" id="UYU67028.1"/>
    </source>
</evidence>
<evidence type="ECO:0000256" key="2">
    <source>
        <dbReference type="ARBA" id="ARBA00022755"/>
    </source>
</evidence>
<protein>
    <submittedName>
        <fullName evidence="6">ATP-grasp domain-containing protein</fullName>
    </submittedName>
</protein>
<dbReference type="RefSeq" id="WP_117977405.1">
    <property type="nucleotide sequence ID" value="NZ_CAXUFE010000005.1"/>
</dbReference>
<dbReference type="InterPro" id="IPR003135">
    <property type="entry name" value="ATP-grasp_carboxylate-amine"/>
</dbReference>
<accession>A0ABD7U673</accession>
<evidence type="ECO:0000256" key="3">
    <source>
        <dbReference type="ARBA" id="ARBA00022840"/>
    </source>
</evidence>
<reference evidence="6 7" key="1">
    <citation type="submission" date="2021-06" db="EMBL/GenBank/DDBJ databases">
        <title>Interrogation of the integrated mobile genetic elements in gut-associated Bacteroides with a consensus prediction approach.</title>
        <authorList>
            <person name="Campbell D.E."/>
            <person name="Leigh J.R."/>
            <person name="Kim T."/>
            <person name="England W."/>
            <person name="Whitaker R.J."/>
            <person name="Degnan P.H."/>
        </authorList>
    </citation>
    <scope>NUCLEOTIDE SEQUENCE [LARGE SCALE GENOMIC DNA]</scope>
    <source>
        <strain evidence="6 7">WAL8669</strain>
    </source>
</reference>
<dbReference type="Gene3D" id="3.30.1490.20">
    <property type="entry name" value="ATP-grasp fold, A domain"/>
    <property type="match status" value="1"/>
</dbReference>
<evidence type="ECO:0000256" key="1">
    <source>
        <dbReference type="ARBA" id="ARBA00022741"/>
    </source>
</evidence>
<evidence type="ECO:0000313" key="7">
    <source>
        <dbReference type="Proteomes" id="UP001156218"/>
    </source>
</evidence>
<feature type="domain" description="ATP-grasp" evidence="5">
    <location>
        <begin position="117"/>
        <end position="302"/>
    </location>
</feature>
<dbReference type="AlphaFoldDB" id="A0ABD7U673"/>
<dbReference type="Proteomes" id="UP001156218">
    <property type="component" value="Chromosome"/>
</dbReference>
<name>A0ABD7U673_BACT4</name>
<gene>
    <name evidence="6" type="ORF">KQP68_01740</name>
</gene>
<dbReference type="PROSITE" id="PS50975">
    <property type="entry name" value="ATP_GRASP"/>
    <property type="match status" value="1"/>
</dbReference>
<dbReference type="InterPro" id="IPR011761">
    <property type="entry name" value="ATP-grasp"/>
</dbReference>
<dbReference type="GO" id="GO:0006164">
    <property type="term" value="P:purine nucleotide biosynthetic process"/>
    <property type="evidence" value="ECO:0007669"/>
    <property type="project" value="UniProtKB-KW"/>
</dbReference>